<proteinExistence type="predicted"/>
<dbReference type="RefSeq" id="WP_321549326.1">
    <property type="nucleotide sequence ID" value="NZ_JAXIVS010000011.1"/>
</dbReference>
<protein>
    <recommendedName>
        <fullName evidence="3">SMI1/KNR4 family protein</fullName>
    </recommendedName>
</protein>
<keyword evidence="2" id="KW-1185">Reference proteome</keyword>
<gene>
    <name evidence="1" type="ORF">SYV04_29710</name>
</gene>
<evidence type="ECO:0008006" key="3">
    <source>
        <dbReference type="Google" id="ProtNLM"/>
    </source>
</evidence>
<accession>A0ABU5HCJ5</accession>
<comment type="caution">
    <text evidence="1">The sequence shown here is derived from an EMBL/GenBank/DDBJ whole genome shotgun (WGS) entry which is preliminary data.</text>
</comment>
<evidence type="ECO:0000313" key="2">
    <source>
        <dbReference type="Proteomes" id="UP001291309"/>
    </source>
</evidence>
<evidence type="ECO:0000313" key="1">
    <source>
        <dbReference type="EMBL" id="MDY7230609.1"/>
    </source>
</evidence>
<name>A0ABU5HCJ5_9BACT</name>
<dbReference type="EMBL" id="JAXIVS010000011">
    <property type="protein sequence ID" value="MDY7230609.1"/>
    <property type="molecule type" value="Genomic_DNA"/>
</dbReference>
<organism evidence="1 2">
    <name type="scientific">Hyalangium rubrum</name>
    <dbReference type="NCBI Taxonomy" id="3103134"/>
    <lineage>
        <taxon>Bacteria</taxon>
        <taxon>Pseudomonadati</taxon>
        <taxon>Myxococcota</taxon>
        <taxon>Myxococcia</taxon>
        <taxon>Myxococcales</taxon>
        <taxon>Cystobacterineae</taxon>
        <taxon>Archangiaceae</taxon>
        <taxon>Hyalangium</taxon>
    </lineage>
</organism>
<sequence length="227" mass="26155">MRRQDIIDALERVELPVFEPVVQFQEEFGGCMLPEHQQFRYFDLLLYTPDRVLDPRSRLLERFGKEPVESAIHAQELNGTWFFECGEMSRSSPFFVELSQAGALCVGYSLDEPFEVAPSVEHWLETRALDSETRGTWQYLKGKSWLGPAPGEALARWLDGTFQPLPGAYHHFESWWEGDDLRIQLRWFWDPQRRTGGDLGAWMRPGGDVTRARTHLAAMLAVVPSPE</sequence>
<reference evidence="1 2" key="1">
    <citation type="submission" date="2023-12" db="EMBL/GenBank/DDBJ databases">
        <title>the genome sequence of Hyalangium sp. s54d21.</title>
        <authorList>
            <person name="Zhang X."/>
        </authorList>
    </citation>
    <scope>NUCLEOTIDE SEQUENCE [LARGE SCALE GENOMIC DNA]</scope>
    <source>
        <strain evidence="2">s54d21</strain>
    </source>
</reference>
<dbReference type="Proteomes" id="UP001291309">
    <property type="component" value="Unassembled WGS sequence"/>
</dbReference>